<dbReference type="InterPro" id="IPR036388">
    <property type="entry name" value="WH-like_DNA-bd_sf"/>
</dbReference>
<evidence type="ECO:0000256" key="4">
    <source>
        <dbReference type="ARBA" id="ARBA00023163"/>
    </source>
</evidence>
<dbReference type="InterPro" id="IPR000847">
    <property type="entry name" value="LysR_HTH_N"/>
</dbReference>
<dbReference type="PANTHER" id="PTHR30419">
    <property type="entry name" value="HTH-TYPE TRANSCRIPTIONAL REGULATOR YBHD"/>
    <property type="match status" value="1"/>
</dbReference>
<name>A0A939EIE8_9HYPH</name>
<evidence type="ECO:0000256" key="3">
    <source>
        <dbReference type="ARBA" id="ARBA00023125"/>
    </source>
</evidence>
<dbReference type="EMBL" id="JAEKJZ010000003">
    <property type="protein sequence ID" value="MBN9672174.1"/>
    <property type="molecule type" value="Genomic_DNA"/>
</dbReference>
<accession>A0A939EIE8</accession>
<dbReference type="PANTHER" id="PTHR30419:SF2">
    <property type="entry name" value="LYSR FAMILY TRANSCRIPTIONAL REGULATOR"/>
    <property type="match status" value="1"/>
</dbReference>
<organism evidence="6 7">
    <name type="scientific">Roseibium aggregatum</name>
    <dbReference type="NCBI Taxonomy" id="187304"/>
    <lineage>
        <taxon>Bacteria</taxon>
        <taxon>Pseudomonadati</taxon>
        <taxon>Pseudomonadota</taxon>
        <taxon>Alphaproteobacteria</taxon>
        <taxon>Hyphomicrobiales</taxon>
        <taxon>Stappiaceae</taxon>
        <taxon>Roseibium</taxon>
    </lineage>
</organism>
<evidence type="ECO:0000259" key="5">
    <source>
        <dbReference type="PROSITE" id="PS50931"/>
    </source>
</evidence>
<reference evidence="6" key="1">
    <citation type="submission" date="2020-12" db="EMBL/GenBank/DDBJ databases">
        <title>Oil enriched cultivation method for isolating marine PHA-producing bacteria.</title>
        <authorList>
            <person name="Zheng W."/>
            <person name="Yu S."/>
            <person name="Huang Y."/>
        </authorList>
    </citation>
    <scope>NUCLEOTIDE SEQUENCE</scope>
    <source>
        <strain evidence="6">SY-2-12</strain>
    </source>
</reference>
<dbReference type="Gene3D" id="3.40.190.290">
    <property type="match status" value="1"/>
</dbReference>
<dbReference type="Proteomes" id="UP000664096">
    <property type="component" value="Unassembled WGS sequence"/>
</dbReference>
<dbReference type="SUPFAM" id="SSF53850">
    <property type="entry name" value="Periplasmic binding protein-like II"/>
    <property type="match status" value="1"/>
</dbReference>
<dbReference type="RefSeq" id="WP_207142000.1">
    <property type="nucleotide sequence ID" value="NZ_JAEKJZ010000003.1"/>
</dbReference>
<evidence type="ECO:0000256" key="1">
    <source>
        <dbReference type="ARBA" id="ARBA00009437"/>
    </source>
</evidence>
<dbReference type="InterPro" id="IPR036390">
    <property type="entry name" value="WH_DNA-bd_sf"/>
</dbReference>
<evidence type="ECO:0000313" key="6">
    <source>
        <dbReference type="EMBL" id="MBN9672174.1"/>
    </source>
</evidence>
<sequence>MRKRFDLVTLELFIAVATSRSIAQASTSENIAASAISKRISDLETLVGTPLLYRQQKGVELTPAGEEMLRHARDVVQLLERMDDHMGDFASGLRGTVRIAANTSAITQFLPEDLASFVKQHPDMRIDLTEQVSEEIVASIRDGIADIGIYSGLIAEPEMDVFLYRRDTLVVLAPRSYALGIDGPISFAEFAQHDLVGLQRGSSLQAFIKNRAAEQGLSLKTRVEVLSFDGVRRMVEAGLGIAILPLGAVEPYLSSSNLRMIPLSADWAERSLKVVVRQVDALARPIRTMLEHLAIDIENGDSITDS</sequence>
<keyword evidence="2" id="KW-0805">Transcription regulation</keyword>
<dbReference type="GO" id="GO:0005829">
    <property type="term" value="C:cytosol"/>
    <property type="evidence" value="ECO:0007669"/>
    <property type="project" value="TreeGrafter"/>
</dbReference>
<dbReference type="PROSITE" id="PS50931">
    <property type="entry name" value="HTH_LYSR"/>
    <property type="match status" value="1"/>
</dbReference>
<keyword evidence="4" id="KW-0804">Transcription</keyword>
<dbReference type="GO" id="GO:0003677">
    <property type="term" value="F:DNA binding"/>
    <property type="evidence" value="ECO:0007669"/>
    <property type="project" value="UniProtKB-KW"/>
</dbReference>
<comment type="caution">
    <text evidence="6">The sequence shown here is derived from an EMBL/GenBank/DDBJ whole genome shotgun (WGS) entry which is preliminary data.</text>
</comment>
<gene>
    <name evidence="6" type="ORF">JF539_17610</name>
</gene>
<dbReference type="SUPFAM" id="SSF46785">
    <property type="entry name" value="Winged helix' DNA-binding domain"/>
    <property type="match status" value="1"/>
</dbReference>
<evidence type="ECO:0000313" key="7">
    <source>
        <dbReference type="Proteomes" id="UP000664096"/>
    </source>
</evidence>
<dbReference type="Gene3D" id="1.10.10.10">
    <property type="entry name" value="Winged helix-like DNA-binding domain superfamily/Winged helix DNA-binding domain"/>
    <property type="match status" value="1"/>
</dbReference>
<dbReference type="InterPro" id="IPR005119">
    <property type="entry name" value="LysR_subst-bd"/>
</dbReference>
<feature type="domain" description="HTH lysR-type" evidence="5">
    <location>
        <begin position="10"/>
        <end position="62"/>
    </location>
</feature>
<keyword evidence="3" id="KW-0238">DNA-binding</keyword>
<evidence type="ECO:0000256" key="2">
    <source>
        <dbReference type="ARBA" id="ARBA00023015"/>
    </source>
</evidence>
<dbReference type="GO" id="GO:0003700">
    <property type="term" value="F:DNA-binding transcription factor activity"/>
    <property type="evidence" value="ECO:0007669"/>
    <property type="project" value="InterPro"/>
</dbReference>
<dbReference type="CDD" id="cd08421">
    <property type="entry name" value="PBP2_LTTR_like_1"/>
    <property type="match status" value="1"/>
</dbReference>
<proteinExistence type="inferred from homology"/>
<dbReference type="Pfam" id="PF00126">
    <property type="entry name" value="HTH_1"/>
    <property type="match status" value="1"/>
</dbReference>
<protein>
    <submittedName>
        <fullName evidence="6">LysR family transcriptional regulator</fullName>
    </submittedName>
</protein>
<dbReference type="Pfam" id="PF03466">
    <property type="entry name" value="LysR_substrate"/>
    <property type="match status" value="1"/>
</dbReference>
<comment type="similarity">
    <text evidence="1">Belongs to the LysR transcriptional regulatory family.</text>
</comment>
<dbReference type="AlphaFoldDB" id="A0A939EIE8"/>
<dbReference type="InterPro" id="IPR050950">
    <property type="entry name" value="HTH-type_LysR_regulators"/>
</dbReference>